<keyword evidence="4" id="KW-1185">Reference proteome</keyword>
<dbReference type="InParanoid" id="A0A2S8SNW6"/>
<dbReference type="PANTHER" id="PTHR12526:SF637">
    <property type="entry name" value="GLYCOSYLTRANSFERASE EPSF-RELATED"/>
    <property type="match status" value="1"/>
</dbReference>
<dbReference type="AlphaFoldDB" id="A0A2S8SNW6"/>
<keyword evidence="3" id="KW-0808">Transferase</keyword>
<accession>A0A2S8SNW6</accession>
<proteinExistence type="predicted"/>
<feature type="domain" description="Glycosyl transferase family 1" evidence="1">
    <location>
        <begin position="188"/>
        <end position="356"/>
    </location>
</feature>
<organism evidence="3 4">
    <name type="scientific">Abditibacterium utsteinense</name>
    <dbReference type="NCBI Taxonomy" id="1960156"/>
    <lineage>
        <taxon>Bacteria</taxon>
        <taxon>Pseudomonadati</taxon>
        <taxon>Abditibacteriota</taxon>
        <taxon>Abditibacteriia</taxon>
        <taxon>Abditibacteriales</taxon>
        <taxon>Abditibacteriaceae</taxon>
        <taxon>Abditibacterium</taxon>
    </lineage>
</organism>
<comment type="caution">
    <text evidence="3">The sequence shown here is derived from an EMBL/GenBank/DDBJ whole genome shotgun (WGS) entry which is preliminary data.</text>
</comment>
<evidence type="ECO:0000313" key="3">
    <source>
        <dbReference type="EMBL" id="PQV62480.1"/>
    </source>
</evidence>
<dbReference type="InterPro" id="IPR028098">
    <property type="entry name" value="Glyco_trans_4-like_N"/>
</dbReference>
<dbReference type="EMBL" id="NIGF01000032">
    <property type="protein sequence ID" value="PQV62480.1"/>
    <property type="molecule type" value="Genomic_DNA"/>
</dbReference>
<dbReference type="Proteomes" id="UP000237684">
    <property type="component" value="Unassembled WGS sequence"/>
</dbReference>
<dbReference type="Pfam" id="PF13439">
    <property type="entry name" value="Glyco_transf_4"/>
    <property type="match status" value="1"/>
</dbReference>
<dbReference type="Pfam" id="PF00534">
    <property type="entry name" value="Glycos_transf_1"/>
    <property type="match status" value="1"/>
</dbReference>
<dbReference type="PANTHER" id="PTHR12526">
    <property type="entry name" value="GLYCOSYLTRANSFERASE"/>
    <property type="match status" value="1"/>
</dbReference>
<feature type="domain" description="Glycosyltransferase subfamily 4-like N-terminal" evidence="2">
    <location>
        <begin position="15"/>
        <end position="179"/>
    </location>
</feature>
<dbReference type="InterPro" id="IPR001296">
    <property type="entry name" value="Glyco_trans_1"/>
</dbReference>
<protein>
    <submittedName>
        <fullName evidence="3">Glycosyltransferase involved in cell wall bisynthesis</fullName>
    </submittedName>
</protein>
<dbReference type="SUPFAM" id="SSF53756">
    <property type="entry name" value="UDP-Glycosyltransferase/glycogen phosphorylase"/>
    <property type="match status" value="1"/>
</dbReference>
<evidence type="ECO:0000313" key="4">
    <source>
        <dbReference type="Proteomes" id="UP000237684"/>
    </source>
</evidence>
<reference evidence="3 4" key="1">
    <citation type="journal article" date="2018" name="Syst. Appl. Microbiol.">
        <title>Abditibacterium utsteinense sp. nov., the first cultivated member of candidate phylum FBP, isolated from ice-free Antarctic soil samples.</title>
        <authorList>
            <person name="Tahon G."/>
            <person name="Tytgat B."/>
            <person name="Lebbe L."/>
            <person name="Carlier A."/>
            <person name="Willems A."/>
        </authorList>
    </citation>
    <scope>NUCLEOTIDE SEQUENCE [LARGE SCALE GENOMIC DNA]</scope>
    <source>
        <strain evidence="3 4">LMG 29911</strain>
    </source>
</reference>
<dbReference type="OrthoDB" id="9764577at2"/>
<name>A0A2S8SNW6_9BACT</name>
<sequence>MQVVQATSYTGVKQGGPSIVTPALSAILVKQGIEIEVIGQIWPNDQPVDWPESIAPQTIVTTDLSGFGYSKSLKRPLKDAVKQADLTHSHGLWMYLTYLCGSLTRAFHKPHVITLHGMIEPWILARSPKKKSLVRRLYQDRVLTNASCLHALCDPEAQHLRELGFRTPIAVLPNGIKLDDFATLPPQDTLSKRFPILEGRKVILFLSRVHPKKGLLHLIEAWSQLSLEFDSWQLVIAGPDNLGHRAEVEQAIEAHNLANQVTFMGTVNGTEKLAVLSAANIFVLPSFSEGFSMAILEAMACRLPVLLTPGCNFSEAVQAGAATEVTPDAQSVQNGLRHLLELTDSDRLEMGQKGYNLVKANYTWDQVGKDMIDVYQWCLGGGKPPASIRLPK</sequence>
<dbReference type="Gene3D" id="3.40.50.2000">
    <property type="entry name" value="Glycogen Phosphorylase B"/>
    <property type="match status" value="2"/>
</dbReference>
<gene>
    <name evidence="3" type="ORF">B1R32_1329</name>
</gene>
<evidence type="ECO:0000259" key="1">
    <source>
        <dbReference type="Pfam" id="PF00534"/>
    </source>
</evidence>
<dbReference type="GO" id="GO:0016757">
    <property type="term" value="F:glycosyltransferase activity"/>
    <property type="evidence" value="ECO:0007669"/>
    <property type="project" value="InterPro"/>
</dbReference>
<dbReference type="RefSeq" id="WP_106381358.1">
    <property type="nucleotide sequence ID" value="NZ_NIGF01000032.1"/>
</dbReference>
<evidence type="ECO:0000259" key="2">
    <source>
        <dbReference type="Pfam" id="PF13439"/>
    </source>
</evidence>